<evidence type="ECO:0000256" key="1">
    <source>
        <dbReference type="SAM" id="Coils"/>
    </source>
</evidence>
<keyword evidence="2" id="KW-0472">Membrane</keyword>
<evidence type="ECO:0000313" key="4">
    <source>
        <dbReference type="Proteomes" id="UP001500840"/>
    </source>
</evidence>
<keyword evidence="2" id="KW-0812">Transmembrane</keyword>
<keyword evidence="1" id="KW-0175">Coiled coil</keyword>
<dbReference type="RefSeq" id="WP_339946722.1">
    <property type="nucleotide sequence ID" value="NZ_BAABGA010000040.1"/>
</dbReference>
<dbReference type="InterPro" id="IPR010406">
    <property type="entry name" value="DUF1003"/>
</dbReference>
<dbReference type="PANTHER" id="PTHR41386:SF1">
    <property type="entry name" value="MEMBRANE PROTEIN"/>
    <property type="match status" value="1"/>
</dbReference>
<evidence type="ECO:0000313" key="3">
    <source>
        <dbReference type="EMBL" id="GAA4457440.1"/>
    </source>
</evidence>
<proteinExistence type="predicted"/>
<comment type="caution">
    <text evidence="3">The sequence shown here is derived from an EMBL/GenBank/DDBJ whole genome shotgun (WGS) entry which is preliminary data.</text>
</comment>
<feature type="coiled-coil region" evidence="1">
    <location>
        <begin position="65"/>
        <end position="92"/>
    </location>
</feature>
<protein>
    <submittedName>
        <fullName evidence="3">DUF1003 domain-containing protein</fullName>
    </submittedName>
</protein>
<feature type="transmembrane region" description="Helical" evidence="2">
    <location>
        <begin position="111"/>
        <end position="134"/>
    </location>
</feature>
<evidence type="ECO:0000256" key="2">
    <source>
        <dbReference type="SAM" id="Phobius"/>
    </source>
</evidence>
<sequence length="232" mass="26516">MRNHVHVTCSVCKKQFALADVSPSRLVRPAMAALIAADHPDWNGDTYICHNDLNRYRSLYVQGVLLEEKGELSALEKEVIESLREHDILTQNLNETVDDESTLGQRLADRVASFGGSWTFIILFASVLAIWIMINSIAMLSKPFDPFPFILLNLVLSCLAAIQAPVIMMSQNRQESKDRLRSENDYLVNLKAELEIRHLHSKLDLLLTHQWQRLLEIQQVQTDLLEELGKKR</sequence>
<name>A0ABP8MZS2_9BACT</name>
<dbReference type="EMBL" id="BAABGA010000040">
    <property type="protein sequence ID" value="GAA4457440.1"/>
    <property type="molecule type" value="Genomic_DNA"/>
</dbReference>
<accession>A0ABP8MZS2</accession>
<feature type="transmembrane region" description="Helical" evidence="2">
    <location>
        <begin position="146"/>
        <end position="169"/>
    </location>
</feature>
<dbReference type="PANTHER" id="PTHR41386">
    <property type="entry name" value="INTEGRAL MEMBRANE PROTEIN-RELATED"/>
    <property type="match status" value="1"/>
</dbReference>
<gene>
    <name evidence="3" type="ORF">GCM10023156_34260</name>
</gene>
<reference evidence="4" key="1">
    <citation type="journal article" date="2019" name="Int. J. Syst. Evol. Microbiol.">
        <title>The Global Catalogue of Microorganisms (GCM) 10K type strain sequencing project: providing services to taxonomists for standard genome sequencing and annotation.</title>
        <authorList>
            <consortium name="The Broad Institute Genomics Platform"/>
            <consortium name="The Broad Institute Genome Sequencing Center for Infectious Disease"/>
            <person name="Wu L."/>
            <person name="Ma J."/>
        </authorList>
    </citation>
    <scope>NUCLEOTIDE SEQUENCE [LARGE SCALE GENOMIC DNA]</scope>
    <source>
        <strain evidence="4">JCM 17759</strain>
    </source>
</reference>
<organism evidence="3 4">
    <name type="scientific">Novipirellula rosea</name>
    <dbReference type="NCBI Taxonomy" id="1031540"/>
    <lineage>
        <taxon>Bacteria</taxon>
        <taxon>Pseudomonadati</taxon>
        <taxon>Planctomycetota</taxon>
        <taxon>Planctomycetia</taxon>
        <taxon>Pirellulales</taxon>
        <taxon>Pirellulaceae</taxon>
        <taxon>Novipirellula</taxon>
    </lineage>
</organism>
<keyword evidence="2" id="KW-1133">Transmembrane helix</keyword>
<dbReference type="Pfam" id="PF06210">
    <property type="entry name" value="DUF1003"/>
    <property type="match status" value="1"/>
</dbReference>
<keyword evidence="4" id="KW-1185">Reference proteome</keyword>
<dbReference type="Proteomes" id="UP001500840">
    <property type="component" value="Unassembled WGS sequence"/>
</dbReference>